<dbReference type="InterPro" id="IPR009057">
    <property type="entry name" value="Homeodomain-like_sf"/>
</dbReference>
<reference evidence="7 8" key="1">
    <citation type="submission" date="2020-01" db="EMBL/GenBank/DDBJ databases">
        <title>The possibility of degradation of plastic by Microbulbifer hydrolyticus IRE-31.</title>
        <authorList>
            <person name="Liu L."/>
        </authorList>
    </citation>
    <scope>NUCLEOTIDE SEQUENCE [LARGE SCALE GENOMIC DNA]</scope>
    <source>
        <strain evidence="7 8">IRE-31</strain>
    </source>
</reference>
<keyword evidence="1" id="KW-0805">Transcription regulation</keyword>
<dbReference type="PROSITE" id="PS01081">
    <property type="entry name" value="HTH_TETR_1"/>
    <property type="match status" value="1"/>
</dbReference>
<dbReference type="Gene3D" id="1.10.357.10">
    <property type="entry name" value="Tetracycline Repressor, domain 2"/>
    <property type="match status" value="1"/>
</dbReference>
<protein>
    <submittedName>
        <fullName evidence="7">TetR family transcriptional regulator</fullName>
    </submittedName>
</protein>
<gene>
    <name evidence="7" type="ORF">GTQ55_09310</name>
</gene>
<accession>A0ABX6J064</accession>
<organism evidence="7 8">
    <name type="scientific">Microbulbifer hydrolyticus</name>
    <dbReference type="NCBI Taxonomy" id="48074"/>
    <lineage>
        <taxon>Bacteria</taxon>
        <taxon>Pseudomonadati</taxon>
        <taxon>Pseudomonadota</taxon>
        <taxon>Gammaproteobacteria</taxon>
        <taxon>Cellvibrionales</taxon>
        <taxon>Microbulbiferaceae</taxon>
        <taxon>Microbulbifer</taxon>
    </lineage>
</organism>
<dbReference type="InterPro" id="IPR050109">
    <property type="entry name" value="HTH-type_TetR-like_transc_reg"/>
</dbReference>
<dbReference type="PANTHER" id="PTHR30055:SF234">
    <property type="entry name" value="HTH-TYPE TRANSCRIPTIONAL REGULATOR BETI"/>
    <property type="match status" value="1"/>
</dbReference>
<keyword evidence="8" id="KW-1185">Reference proteome</keyword>
<dbReference type="Pfam" id="PF17918">
    <property type="entry name" value="TetR_C_15"/>
    <property type="match status" value="1"/>
</dbReference>
<evidence type="ECO:0000256" key="4">
    <source>
        <dbReference type="PROSITE-ProRule" id="PRU00335"/>
    </source>
</evidence>
<feature type="region of interest" description="Disordered" evidence="5">
    <location>
        <begin position="1"/>
        <end position="36"/>
    </location>
</feature>
<dbReference type="PANTHER" id="PTHR30055">
    <property type="entry name" value="HTH-TYPE TRANSCRIPTIONAL REGULATOR RUTR"/>
    <property type="match status" value="1"/>
</dbReference>
<proteinExistence type="predicted"/>
<evidence type="ECO:0000313" key="7">
    <source>
        <dbReference type="EMBL" id="QHQ39162.1"/>
    </source>
</evidence>
<evidence type="ECO:0000256" key="2">
    <source>
        <dbReference type="ARBA" id="ARBA00023125"/>
    </source>
</evidence>
<dbReference type="Proteomes" id="UP000464675">
    <property type="component" value="Chromosome"/>
</dbReference>
<dbReference type="SUPFAM" id="SSF46689">
    <property type="entry name" value="Homeodomain-like"/>
    <property type="match status" value="1"/>
</dbReference>
<feature type="compositionally biased region" description="Basic and acidic residues" evidence="5">
    <location>
        <begin position="27"/>
        <end position="36"/>
    </location>
</feature>
<feature type="DNA-binding region" description="H-T-H motif" evidence="4">
    <location>
        <begin position="60"/>
        <end position="79"/>
    </location>
</feature>
<dbReference type="Pfam" id="PF00440">
    <property type="entry name" value="TetR_N"/>
    <property type="match status" value="1"/>
</dbReference>
<dbReference type="PRINTS" id="PR00455">
    <property type="entry name" value="HTHTETR"/>
</dbReference>
<dbReference type="RefSeq" id="WP_161858486.1">
    <property type="nucleotide sequence ID" value="NZ_CP047491.1"/>
</dbReference>
<feature type="domain" description="HTH tetR-type" evidence="6">
    <location>
        <begin position="37"/>
        <end position="97"/>
    </location>
</feature>
<sequence>MLKRHFSEKDYVVSTAEQNRRKNQLSPRREPVQARARERARQILDTTGRLLEQVGLNDLTTILIAKELGVSVGSVYHYFPNKHAILYAMGEQWLASLTERLDELAAMNLEQLSLKDFLDDLLKRWMSVYREQRGLLPLVQAMWGIPELHELDERHDELVINHLVDMFRRLGFTCPPNETNRLARATLETCHAMLLVVVNQEGVRSERTRADLLNMLLVLLEPHRNDEKPSGLDDVEAP</sequence>
<dbReference type="EMBL" id="CP047491">
    <property type="protein sequence ID" value="QHQ39162.1"/>
    <property type="molecule type" value="Genomic_DNA"/>
</dbReference>
<evidence type="ECO:0000256" key="1">
    <source>
        <dbReference type="ARBA" id="ARBA00023015"/>
    </source>
</evidence>
<evidence type="ECO:0000256" key="3">
    <source>
        <dbReference type="ARBA" id="ARBA00023163"/>
    </source>
</evidence>
<evidence type="ECO:0000259" key="6">
    <source>
        <dbReference type="PROSITE" id="PS50977"/>
    </source>
</evidence>
<keyword evidence="3" id="KW-0804">Transcription</keyword>
<dbReference type="PROSITE" id="PS50977">
    <property type="entry name" value="HTH_TETR_2"/>
    <property type="match status" value="1"/>
</dbReference>
<dbReference type="InterPro" id="IPR041669">
    <property type="entry name" value="TetR_C_15"/>
</dbReference>
<keyword evidence="2 4" id="KW-0238">DNA-binding</keyword>
<dbReference type="InterPro" id="IPR001647">
    <property type="entry name" value="HTH_TetR"/>
</dbReference>
<dbReference type="InterPro" id="IPR023772">
    <property type="entry name" value="DNA-bd_HTH_TetR-type_CS"/>
</dbReference>
<feature type="compositionally biased region" description="Basic and acidic residues" evidence="5">
    <location>
        <begin position="1"/>
        <end position="11"/>
    </location>
</feature>
<evidence type="ECO:0000313" key="8">
    <source>
        <dbReference type="Proteomes" id="UP000464675"/>
    </source>
</evidence>
<name>A0ABX6J064_9GAMM</name>
<evidence type="ECO:0000256" key="5">
    <source>
        <dbReference type="SAM" id="MobiDB-lite"/>
    </source>
</evidence>